<comment type="pathway">
    <text evidence="3">Protein modification; peptidyl-diphthamide biosynthesis.</text>
</comment>
<keyword evidence="11 15" id="KW-0520">NAD</keyword>
<accession>A0A3G2SA54</accession>
<evidence type="ECO:0000256" key="1">
    <source>
        <dbReference type="ARBA" id="ARBA00001974"/>
    </source>
</evidence>
<dbReference type="PROSITE" id="PS51384">
    <property type="entry name" value="FAD_FR"/>
    <property type="match status" value="1"/>
</dbReference>
<dbReference type="Gene3D" id="2.40.30.10">
    <property type="entry name" value="Translation factors"/>
    <property type="match status" value="1"/>
</dbReference>
<reference evidence="18 19" key="1">
    <citation type="submission" date="2018-10" db="EMBL/GenBank/DDBJ databases">
        <title>Complete genome sequence of Malassezia restricta CBS 7877.</title>
        <authorList>
            <person name="Morand S.C."/>
            <person name="Bertignac M."/>
            <person name="Iltis A."/>
            <person name="Kolder I."/>
            <person name="Pirovano W."/>
            <person name="Jourdain R."/>
            <person name="Clavaud C."/>
        </authorList>
    </citation>
    <scope>NUCLEOTIDE SEQUENCE [LARGE SCALE GENOMIC DNA]</scope>
    <source>
        <strain evidence="18 19">CBS 7877</strain>
    </source>
</reference>
<dbReference type="Proteomes" id="UP000269793">
    <property type="component" value="Chromosome IX"/>
</dbReference>
<dbReference type="PANTHER" id="PTHR19370">
    <property type="entry name" value="NADH-CYTOCHROME B5 REDUCTASE"/>
    <property type="match status" value="1"/>
</dbReference>
<dbReference type="GO" id="GO:0005741">
    <property type="term" value="C:mitochondrial outer membrane"/>
    <property type="evidence" value="ECO:0007669"/>
    <property type="project" value="UniProtKB-SubCell"/>
</dbReference>
<evidence type="ECO:0000256" key="11">
    <source>
        <dbReference type="ARBA" id="ARBA00023027"/>
    </source>
</evidence>
<dbReference type="InterPro" id="IPR001433">
    <property type="entry name" value="OxRdtase_FAD/NAD-bd"/>
</dbReference>
<comment type="cofactor">
    <cofactor evidence="1 14 15">
        <name>FAD</name>
        <dbReference type="ChEBI" id="CHEBI:57692"/>
    </cofactor>
</comment>
<sequence length="318" mass="35450">MLLSLVTAVATFLLCAWIARILTRPIAHMHWLLQDMHDAFAFTDPHVIVAFVVGLACSAALLYRFGAFQTPPALHQNEWRAFKLMERTRVSHSSSVYRFAIPHQLGLPIGQHVSIRASIDGKPMVRSYTPISDHTATGHVDFLVKTYEKGNVSRAFDRLQLGESLDMRGPKGRFTYARNMAQQIGMIAGGTGITPCLQILRAALRDPKDKTQFSLLYANVSEDEILLRDELTSLQDTYPHRFSVHYFLNTPPPTGWTGGVGFITREAIAQHLPPASADSRILMCGPPPMMEAMKKHLSALQFPVSAGVYKDTDQVFVF</sequence>
<dbReference type="EMBL" id="CP033156">
    <property type="protein sequence ID" value="AYO44975.1"/>
    <property type="molecule type" value="Genomic_DNA"/>
</dbReference>
<dbReference type="Pfam" id="PF00970">
    <property type="entry name" value="FAD_binding_6"/>
    <property type="match status" value="1"/>
</dbReference>
<dbReference type="CDD" id="cd06183">
    <property type="entry name" value="cyt_b5_reduct_like"/>
    <property type="match status" value="1"/>
</dbReference>
<dbReference type="VEuPathDB" id="FungiDB:DNF11_4025"/>
<feature type="binding site" evidence="14">
    <location>
        <position position="128"/>
    </location>
    <ligand>
        <name>FAD</name>
        <dbReference type="ChEBI" id="CHEBI:57692"/>
    </ligand>
</feature>
<evidence type="ECO:0000256" key="13">
    <source>
        <dbReference type="ARBA" id="ARBA00049138"/>
    </source>
</evidence>
<evidence type="ECO:0000313" key="18">
    <source>
        <dbReference type="EMBL" id="AYO44975.1"/>
    </source>
</evidence>
<dbReference type="OrthoDB" id="432685at2759"/>
<dbReference type="PRINTS" id="PR00406">
    <property type="entry name" value="CYTB5RDTASE"/>
</dbReference>
<keyword evidence="6 16" id="KW-0812">Transmembrane</keyword>
<name>A0A3G2SA54_MALR7</name>
<keyword evidence="9 16" id="KW-1133">Transmembrane helix</keyword>
<dbReference type="GO" id="GO:0090524">
    <property type="term" value="F:cytochrome-b5 reductase activity, acting on NADH"/>
    <property type="evidence" value="ECO:0007669"/>
    <property type="project" value="UniProtKB-EC"/>
</dbReference>
<dbReference type="SUPFAM" id="SSF52343">
    <property type="entry name" value="Ferredoxin reductase-like, C-terminal NADP-linked domain"/>
    <property type="match status" value="1"/>
</dbReference>
<feature type="binding site" evidence="14">
    <location>
        <position position="152"/>
    </location>
    <ligand>
        <name>FAD</name>
        <dbReference type="ChEBI" id="CHEBI:57692"/>
    </ligand>
</feature>
<organism evidence="18 19">
    <name type="scientific">Malassezia restricta (strain ATCC 96810 / NBRC 103918 / CBS 7877)</name>
    <name type="common">Seborrheic dermatitis infection agent</name>
    <dbReference type="NCBI Taxonomy" id="425264"/>
    <lineage>
        <taxon>Eukaryota</taxon>
        <taxon>Fungi</taxon>
        <taxon>Dikarya</taxon>
        <taxon>Basidiomycota</taxon>
        <taxon>Ustilaginomycotina</taxon>
        <taxon>Malasseziomycetes</taxon>
        <taxon>Malasseziales</taxon>
        <taxon>Malasseziaceae</taxon>
        <taxon>Malassezia</taxon>
    </lineage>
</organism>
<dbReference type="SUPFAM" id="SSF63380">
    <property type="entry name" value="Riboflavin synthase domain-like"/>
    <property type="match status" value="1"/>
</dbReference>
<keyword evidence="7" id="KW-1000">Mitochondrion outer membrane</keyword>
<comment type="catalytic activity">
    <reaction evidence="15">
        <text>2 Fe(III)-[cytochrome b5] + NADH = 2 Fe(II)-[cytochrome b5] + NAD(+) + H(+)</text>
        <dbReference type="Rhea" id="RHEA:46680"/>
        <dbReference type="Rhea" id="RHEA-COMP:10438"/>
        <dbReference type="Rhea" id="RHEA-COMP:10439"/>
        <dbReference type="ChEBI" id="CHEBI:15378"/>
        <dbReference type="ChEBI" id="CHEBI:29033"/>
        <dbReference type="ChEBI" id="CHEBI:29034"/>
        <dbReference type="ChEBI" id="CHEBI:57540"/>
        <dbReference type="ChEBI" id="CHEBI:57945"/>
        <dbReference type="EC" id="1.6.2.2"/>
    </reaction>
</comment>
<evidence type="ECO:0000256" key="3">
    <source>
        <dbReference type="ARBA" id="ARBA00005156"/>
    </source>
</evidence>
<dbReference type="InterPro" id="IPR017927">
    <property type="entry name" value="FAD-bd_FR_type"/>
</dbReference>
<keyword evidence="5 14" id="KW-0285">Flavoprotein</keyword>
<keyword evidence="8 14" id="KW-0274">FAD</keyword>
<comment type="similarity">
    <text evidence="4 15">Belongs to the flavoprotein pyridine nucleotide cytochrome reductase family.</text>
</comment>
<dbReference type="Gene3D" id="3.40.50.80">
    <property type="entry name" value="Nucleotide-binding domain of ferredoxin-NADP reductase (FNR) module"/>
    <property type="match status" value="1"/>
</dbReference>
<evidence type="ECO:0000256" key="8">
    <source>
        <dbReference type="ARBA" id="ARBA00022827"/>
    </source>
</evidence>
<evidence type="ECO:0000256" key="16">
    <source>
        <dbReference type="SAM" id="Phobius"/>
    </source>
</evidence>
<feature type="binding site" evidence="14">
    <location>
        <position position="194"/>
    </location>
    <ligand>
        <name>FAD</name>
        <dbReference type="ChEBI" id="CHEBI:57692"/>
    </ligand>
</feature>
<dbReference type="InterPro" id="IPR008333">
    <property type="entry name" value="Cbr1-like_FAD-bd_dom"/>
</dbReference>
<evidence type="ECO:0000256" key="12">
    <source>
        <dbReference type="ARBA" id="ARBA00023136"/>
    </source>
</evidence>
<dbReference type="AlphaFoldDB" id="A0A3G2SA54"/>
<evidence type="ECO:0000259" key="17">
    <source>
        <dbReference type="PROSITE" id="PS51384"/>
    </source>
</evidence>
<dbReference type="EC" id="1.6.2.2" evidence="15"/>
<evidence type="ECO:0000256" key="7">
    <source>
        <dbReference type="ARBA" id="ARBA00022787"/>
    </source>
</evidence>
<dbReference type="PANTHER" id="PTHR19370:SF184">
    <property type="entry name" value="NADH-CYTOCHROME B5 REDUCTASE-LIKE"/>
    <property type="match status" value="1"/>
</dbReference>
<evidence type="ECO:0000256" key="6">
    <source>
        <dbReference type="ARBA" id="ARBA00022692"/>
    </source>
</evidence>
<evidence type="ECO:0000256" key="5">
    <source>
        <dbReference type="ARBA" id="ARBA00022630"/>
    </source>
</evidence>
<dbReference type="InterPro" id="IPR039261">
    <property type="entry name" value="FNR_nucleotide-bd"/>
</dbReference>
<gene>
    <name evidence="18" type="primary">CBR1</name>
    <name evidence="18" type="ORF">DNF11_4025</name>
</gene>
<comment type="subcellular location">
    <subcellularLocation>
        <location evidence="2">Mitochondrion outer membrane</location>
    </subcellularLocation>
</comment>
<evidence type="ECO:0000256" key="10">
    <source>
        <dbReference type="ARBA" id="ARBA00023002"/>
    </source>
</evidence>
<feature type="binding site" evidence="14">
    <location>
        <position position="145"/>
    </location>
    <ligand>
        <name>FAD</name>
        <dbReference type="ChEBI" id="CHEBI:57692"/>
    </ligand>
</feature>
<feature type="binding site" evidence="14">
    <location>
        <position position="126"/>
    </location>
    <ligand>
        <name>FAD</name>
        <dbReference type="ChEBI" id="CHEBI:57692"/>
    </ligand>
</feature>
<keyword evidence="10 15" id="KW-0560">Oxidoreductase</keyword>
<feature type="domain" description="FAD-binding FR-type" evidence="17">
    <location>
        <begin position="77"/>
        <end position="177"/>
    </location>
</feature>
<proteinExistence type="inferred from homology"/>
<evidence type="ECO:0000256" key="4">
    <source>
        <dbReference type="ARBA" id="ARBA00006105"/>
    </source>
</evidence>
<keyword evidence="19" id="KW-1185">Reference proteome</keyword>
<comment type="catalytic activity">
    <reaction evidence="13">
        <text>2 Fe(3+)-[Dph3] + NADH = 2 Fe(2+)-[Dph3] + NAD(+) + H(+)</text>
        <dbReference type="Rhea" id="RHEA:71231"/>
        <dbReference type="Rhea" id="RHEA-COMP:18002"/>
        <dbReference type="Rhea" id="RHEA-COMP:18003"/>
        <dbReference type="ChEBI" id="CHEBI:15378"/>
        <dbReference type="ChEBI" id="CHEBI:29033"/>
        <dbReference type="ChEBI" id="CHEBI:29034"/>
        <dbReference type="ChEBI" id="CHEBI:57540"/>
        <dbReference type="ChEBI" id="CHEBI:57945"/>
        <dbReference type="ChEBI" id="CHEBI:83228"/>
    </reaction>
    <physiologicalReaction direction="left-to-right" evidence="13">
        <dbReference type="Rhea" id="RHEA:71232"/>
    </physiologicalReaction>
</comment>
<dbReference type="InterPro" id="IPR001834">
    <property type="entry name" value="CBR-like"/>
</dbReference>
<protein>
    <recommendedName>
        <fullName evidence="15">NADH-cytochrome b5 reductase</fullName>
        <ecNumber evidence="15">1.6.2.2</ecNumber>
    </recommendedName>
</protein>
<dbReference type="Pfam" id="PF00175">
    <property type="entry name" value="NAD_binding_1"/>
    <property type="match status" value="1"/>
</dbReference>
<evidence type="ECO:0000256" key="9">
    <source>
        <dbReference type="ARBA" id="ARBA00022989"/>
    </source>
</evidence>
<dbReference type="PRINTS" id="PR00371">
    <property type="entry name" value="FPNCR"/>
</dbReference>
<dbReference type="InterPro" id="IPR017938">
    <property type="entry name" value="Riboflavin_synthase-like_b-brl"/>
</dbReference>
<dbReference type="InterPro" id="IPR001709">
    <property type="entry name" value="Flavoprot_Pyr_Nucl_cyt_Rdtase"/>
</dbReference>
<evidence type="ECO:0000256" key="15">
    <source>
        <dbReference type="RuleBase" id="RU361226"/>
    </source>
</evidence>
<feature type="transmembrane region" description="Helical" evidence="16">
    <location>
        <begin position="47"/>
        <end position="66"/>
    </location>
</feature>
<keyword evidence="7" id="KW-0496">Mitochondrion</keyword>
<dbReference type="STRING" id="425264.A0A3G2SA54"/>
<dbReference type="FunFam" id="3.40.50.80:FF:000019">
    <property type="entry name" value="NADH-cytochrome b5 reductase"/>
    <property type="match status" value="1"/>
</dbReference>
<keyword evidence="12 16" id="KW-0472">Membrane</keyword>
<evidence type="ECO:0000256" key="2">
    <source>
        <dbReference type="ARBA" id="ARBA00004294"/>
    </source>
</evidence>
<evidence type="ECO:0000256" key="14">
    <source>
        <dbReference type="PIRSR" id="PIRSR601834-1"/>
    </source>
</evidence>
<evidence type="ECO:0000313" key="19">
    <source>
        <dbReference type="Proteomes" id="UP000269793"/>
    </source>
</evidence>
<feature type="binding site" evidence="14">
    <location>
        <position position="153"/>
    </location>
    <ligand>
        <name>FAD</name>
        <dbReference type="ChEBI" id="CHEBI:57692"/>
    </ligand>
</feature>
<feature type="binding site" evidence="14">
    <location>
        <position position="143"/>
    </location>
    <ligand>
        <name>FAD</name>
        <dbReference type="ChEBI" id="CHEBI:57692"/>
    </ligand>
</feature>